<keyword evidence="2" id="KW-0288">FMN</keyword>
<dbReference type="EMBL" id="CAADIA010000005">
    <property type="protein sequence ID" value="VFR28263.1"/>
    <property type="molecule type" value="Genomic_DNA"/>
</dbReference>
<evidence type="ECO:0000313" key="10">
    <source>
        <dbReference type="EMBL" id="VFR94715.1"/>
    </source>
</evidence>
<dbReference type="AlphaFoldDB" id="A0A484R857"/>
<gene>
    <name evidence="5" type="ORF">ANK1_0370</name>
    <name evidence="8" type="ORF">ANK2_0370</name>
    <name evidence="6" type="ORF">BER1_0485</name>
    <name evidence="7" type="ORF">BER2_0485</name>
    <name evidence="9" type="ORF">ISE1_0327</name>
    <name evidence="10" type="ORF">ISE2_0368</name>
</gene>
<proteinExistence type="predicted"/>
<dbReference type="EMBL" id="CAADIH010000021">
    <property type="protein sequence ID" value="VFR45427.1"/>
    <property type="molecule type" value="Genomic_DNA"/>
</dbReference>
<dbReference type="Pfam" id="PF03358">
    <property type="entry name" value="FMN_red"/>
    <property type="match status" value="1"/>
</dbReference>
<dbReference type="GO" id="GO:0016491">
    <property type="term" value="F:oxidoreductase activity"/>
    <property type="evidence" value="ECO:0007669"/>
    <property type="project" value="UniProtKB-KW"/>
</dbReference>
<evidence type="ECO:0000313" key="6">
    <source>
        <dbReference type="EMBL" id="VFR43619.1"/>
    </source>
</evidence>
<reference evidence="7" key="1">
    <citation type="submission" date="2019-03" db="EMBL/GenBank/DDBJ databases">
        <authorList>
            <person name="Danneels B."/>
        </authorList>
    </citation>
    <scope>NUCLEOTIDE SEQUENCE</scope>
</reference>
<dbReference type="EMBL" id="CAADIN010000032">
    <property type="protein sequence ID" value="VFR94715.1"/>
    <property type="molecule type" value="Genomic_DNA"/>
</dbReference>
<protein>
    <submittedName>
        <fullName evidence="7">FMN reductase</fullName>
        <ecNumber evidence="7">1.5.1.29</ecNumber>
    </submittedName>
</protein>
<evidence type="ECO:0000313" key="7">
    <source>
        <dbReference type="EMBL" id="VFR45427.1"/>
    </source>
</evidence>
<dbReference type="EMBL" id="CAADIF010000007">
    <property type="protein sequence ID" value="VFR66768.1"/>
    <property type="molecule type" value="Genomic_DNA"/>
</dbReference>
<dbReference type="EMBL" id="CAADIE010000020">
    <property type="protein sequence ID" value="VFR43619.1"/>
    <property type="molecule type" value="Genomic_DNA"/>
</dbReference>
<evidence type="ECO:0000313" key="5">
    <source>
        <dbReference type="EMBL" id="VFR28263.1"/>
    </source>
</evidence>
<evidence type="ECO:0000259" key="4">
    <source>
        <dbReference type="Pfam" id="PF03358"/>
    </source>
</evidence>
<accession>A0A484R857</accession>
<feature type="domain" description="NADPH-dependent FMN reductase-like" evidence="4">
    <location>
        <begin position="5"/>
        <end position="146"/>
    </location>
</feature>
<evidence type="ECO:0000256" key="3">
    <source>
        <dbReference type="ARBA" id="ARBA00023002"/>
    </source>
</evidence>
<evidence type="ECO:0000256" key="2">
    <source>
        <dbReference type="ARBA" id="ARBA00022643"/>
    </source>
</evidence>
<dbReference type="EC" id="1.5.1.29" evidence="7"/>
<dbReference type="PANTHER" id="PTHR43408:SF2">
    <property type="entry name" value="FMN REDUCTASE (NADPH)"/>
    <property type="match status" value="1"/>
</dbReference>
<dbReference type="PANTHER" id="PTHR43408">
    <property type="entry name" value="FMN REDUCTASE (NADPH)"/>
    <property type="match status" value="1"/>
</dbReference>
<evidence type="ECO:0000256" key="1">
    <source>
        <dbReference type="ARBA" id="ARBA00022630"/>
    </source>
</evidence>
<dbReference type="InterPro" id="IPR051814">
    <property type="entry name" value="NAD(P)H-dep_FMN_reductase"/>
</dbReference>
<dbReference type="InterPro" id="IPR029039">
    <property type="entry name" value="Flavoprotein-like_sf"/>
</dbReference>
<dbReference type="Gene3D" id="3.40.50.360">
    <property type="match status" value="1"/>
</dbReference>
<dbReference type="SUPFAM" id="SSF52218">
    <property type="entry name" value="Flavoproteins"/>
    <property type="match status" value="1"/>
</dbReference>
<name>A0A484R857_9ZZZZ</name>
<dbReference type="EMBL" id="CAADIM010000026">
    <property type="protein sequence ID" value="VFR86540.1"/>
    <property type="molecule type" value="Genomic_DNA"/>
</dbReference>
<dbReference type="InterPro" id="IPR005025">
    <property type="entry name" value="FMN_Rdtase-like_dom"/>
</dbReference>
<keyword evidence="3 7" id="KW-0560">Oxidoreductase</keyword>
<sequence>MSTPTVALLIGSPRYPSRTVTLAEEIAASLSRKLPARMDFIAIKDSWRHLCQATARHELNPQGESLLRRIETADAVVLASPVYMGSYSGMLKHVLDLLDQYALRGKPALLCATGGSDRYGLVVEHQFMPLAGFFRCQVVPTPIYATEAHFRDYALSDPDLRLRIDRAAEEMARLLRCKP</sequence>
<organism evidence="7">
    <name type="scientific">plant metagenome</name>
    <dbReference type="NCBI Taxonomy" id="1297885"/>
    <lineage>
        <taxon>unclassified sequences</taxon>
        <taxon>metagenomes</taxon>
        <taxon>organismal metagenomes</taxon>
    </lineage>
</organism>
<keyword evidence="1" id="KW-0285">Flavoprotein</keyword>
<evidence type="ECO:0000313" key="8">
    <source>
        <dbReference type="EMBL" id="VFR66768.1"/>
    </source>
</evidence>
<evidence type="ECO:0000313" key="9">
    <source>
        <dbReference type="EMBL" id="VFR86540.1"/>
    </source>
</evidence>